<organism evidence="2 3">
    <name type="scientific">Knoellia flava</name>
    <dbReference type="NCBI Taxonomy" id="913969"/>
    <lineage>
        <taxon>Bacteria</taxon>
        <taxon>Bacillati</taxon>
        <taxon>Actinomycetota</taxon>
        <taxon>Actinomycetes</taxon>
        <taxon>Micrococcales</taxon>
        <taxon>Intrasporangiaceae</taxon>
        <taxon>Knoellia</taxon>
    </lineage>
</organism>
<dbReference type="CDD" id="cd04182">
    <property type="entry name" value="GT_2_like_f"/>
    <property type="match status" value="1"/>
</dbReference>
<dbReference type="PANTHER" id="PTHR43777">
    <property type="entry name" value="MOLYBDENUM COFACTOR CYTIDYLYLTRANSFERASE"/>
    <property type="match status" value="1"/>
</dbReference>
<dbReference type="EMBL" id="BMEA01000001">
    <property type="protein sequence ID" value="GGB74405.1"/>
    <property type="molecule type" value="Genomic_DNA"/>
</dbReference>
<reference evidence="2" key="1">
    <citation type="journal article" date="2014" name="Int. J. Syst. Evol. Microbiol.">
        <title>Complete genome sequence of Corynebacterium casei LMG S-19264T (=DSM 44701T), isolated from a smear-ripened cheese.</title>
        <authorList>
            <consortium name="US DOE Joint Genome Institute (JGI-PGF)"/>
            <person name="Walter F."/>
            <person name="Albersmeier A."/>
            <person name="Kalinowski J."/>
            <person name="Ruckert C."/>
        </authorList>
    </citation>
    <scope>NUCLEOTIDE SEQUENCE</scope>
    <source>
        <strain evidence="2">CGMCC 1.10749</strain>
    </source>
</reference>
<dbReference type="PANTHER" id="PTHR43777:SF1">
    <property type="entry name" value="MOLYBDENUM COFACTOR CYTIDYLYLTRANSFERASE"/>
    <property type="match status" value="1"/>
</dbReference>
<dbReference type="Proteomes" id="UP000628079">
    <property type="component" value="Unassembled WGS sequence"/>
</dbReference>
<dbReference type="Pfam" id="PF12804">
    <property type="entry name" value="NTP_transf_3"/>
    <property type="match status" value="1"/>
</dbReference>
<sequence length="196" mass="20102">MRMADGGVAGLVLAAGAGRRMGGPKALLRLSPCGPSLVERAIDRLHAAGVGEVHVVVGSAAASVTVHAEHAGGVVVEATDWDEGMGASLRRGLEVLDSTDAEAVLLMLVDLPDVSSDVHVRLLASAGGDLTDVLVRAAYGGVPGHPVLLGREHWKGVCESAVGDHGARDYLASQQPRLVECADLATGRDIDRPADV</sequence>
<dbReference type="InterPro" id="IPR029044">
    <property type="entry name" value="Nucleotide-diphossugar_trans"/>
</dbReference>
<dbReference type="AlphaFoldDB" id="A0A8H9KRP6"/>
<dbReference type="SUPFAM" id="SSF53448">
    <property type="entry name" value="Nucleotide-diphospho-sugar transferases"/>
    <property type="match status" value="1"/>
</dbReference>
<evidence type="ECO:0000259" key="1">
    <source>
        <dbReference type="Pfam" id="PF12804"/>
    </source>
</evidence>
<dbReference type="GO" id="GO:0016779">
    <property type="term" value="F:nucleotidyltransferase activity"/>
    <property type="evidence" value="ECO:0007669"/>
    <property type="project" value="UniProtKB-ARBA"/>
</dbReference>
<proteinExistence type="predicted"/>
<feature type="domain" description="MobA-like NTP transferase" evidence="1">
    <location>
        <begin position="10"/>
        <end position="174"/>
    </location>
</feature>
<dbReference type="Gene3D" id="3.90.550.10">
    <property type="entry name" value="Spore Coat Polysaccharide Biosynthesis Protein SpsA, Chain A"/>
    <property type="match status" value="1"/>
</dbReference>
<evidence type="ECO:0000313" key="3">
    <source>
        <dbReference type="Proteomes" id="UP000628079"/>
    </source>
</evidence>
<evidence type="ECO:0000313" key="2">
    <source>
        <dbReference type="EMBL" id="GGB74405.1"/>
    </source>
</evidence>
<reference evidence="2" key="2">
    <citation type="submission" date="2020-09" db="EMBL/GenBank/DDBJ databases">
        <authorList>
            <person name="Sun Q."/>
            <person name="Zhou Y."/>
        </authorList>
    </citation>
    <scope>NUCLEOTIDE SEQUENCE</scope>
    <source>
        <strain evidence="2">CGMCC 1.10749</strain>
    </source>
</reference>
<protein>
    <recommendedName>
        <fullName evidence="1">MobA-like NTP transferase domain-containing protein</fullName>
    </recommendedName>
</protein>
<comment type="caution">
    <text evidence="2">The sequence shown here is derived from an EMBL/GenBank/DDBJ whole genome shotgun (WGS) entry which is preliminary data.</text>
</comment>
<gene>
    <name evidence="2" type="ORF">GCM10011314_12350</name>
</gene>
<name>A0A8H9KRP6_9MICO</name>
<dbReference type="InterPro" id="IPR025877">
    <property type="entry name" value="MobA-like_NTP_Trfase"/>
</dbReference>
<accession>A0A8H9KRP6</accession>